<dbReference type="EMBL" id="UAVH01000010">
    <property type="protein sequence ID" value="SQA48997.1"/>
    <property type="molecule type" value="Genomic_DNA"/>
</dbReference>
<name>A0AAX2I7N6_YERPE</name>
<reference evidence="1 2" key="1">
    <citation type="submission" date="2018-06" db="EMBL/GenBank/DDBJ databases">
        <authorList>
            <consortium name="Pathogen Informatics"/>
            <person name="Doyle S."/>
        </authorList>
    </citation>
    <scope>NUCLEOTIDE SEQUENCE [LARGE SCALE GENOMIC DNA]</scope>
    <source>
        <strain evidence="1 2">NCTC5923</strain>
    </source>
</reference>
<organism evidence="1 2">
    <name type="scientific">Yersinia pestis</name>
    <dbReference type="NCBI Taxonomy" id="632"/>
    <lineage>
        <taxon>Bacteria</taxon>
        <taxon>Pseudomonadati</taxon>
        <taxon>Pseudomonadota</taxon>
        <taxon>Gammaproteobacteria</taxon>
        <taxon>Enterobacterales</taxon>
        <taxon>Yersiniaceae</taxon>
        <taxon>Yersinia</taxon>
    </lineage>
</organism>
<protein>
    <submittedName>
        <fullName evidence="1">Phage integrase family site specific recombinase</fullName>
    </submittedName>
</protein>
<evidence type="ECO:0000313" key="2">
    <source>
        <dbReference type="Proteomes" id="UP000251879"/>
    </source>
</evidence>
<comment type="caution">
    <text evidence="1">The sequence shown here is derived from an EMBL/GenBank/DDBJ whole genome shotgun (WGS) entry which is preliminary data.</text>
</comment>
<dbReference type="Proteomes" id="UP000251879">
    <property type="component" value="Unassembled WGS sequence"/>
</dbReference>
<dbReference type="AlphaFoldDB" id="A0AAX2I7N6"/>
<proteinExistence type="predicted"/>
<sequence>MRLNRISVLLLWGLFDNELHVEFEGEWTGPYYLISGPTLLNVV</sequence>
<gene>
    <name evidence="1" type="ORF">NCTC5923_04234</name>
</gene>
<evidence type="ECO:0000313" key="1">
    <source>
        <dbReference type="EMBL" id="SQA48997.1"/>
    </source>
</evidence>
<accession>A0AAX2I7N6</accession>